<evidence type="ECO:0000313" key="4">
    <source>
        <dbReference type="Proteomes" id="UP000622580"/>
    </source>
</evidence>
<keyword evidence="1" id="KW-0812">Transmembrane</keyword>
<protein>
    <submittedName>
        <fullName evidence="2">Uncharacterized protein</fullName>
    </submittedName>
</protein>
<reference evidence="2" key="2">
    <citation type="submission" date="2021-04" db="EMBL/GenBank/DDBJ databases">
        <title>Draft genome assembly of strain Phenylobacterium sp. 20VBR1 using MiniION and Illumina platforms.</title>
        <authorList>
            <person name="Thomas F.A."/>
            <person name="Krishnan K.P."/>
            <person name="Sinha R.K."/>
        </authorList>
    </citation>
    <scope>NUCLEOTIDE SEQUENCE</scope>
    <source>
        <strain evidence="2">20VBR1</strain>
    </source>
</reference>
<dbReference type="EMBL" id="JAGSGD010000001">
    <property type="protein sequence ID" value="MBR7620689.1"/>
    <property type="molecule type" value="Genomic_DNA"/>
</dbReference>
<proteinExistence type="predicted"/>
<dbReference type="EMBL" id="CP068570">
    <property type="protein sequence ID" value="QQZ49472.1"/>
    <property type="molecule type" value="Genomic_DNA"/>
</dbReference>
<feature type="transmembrane region" description="Helical" evidence="1">
    <location>
        <begin position="26"/>
        <end position="48"/>
    </location>
</feature>
<dbReference type="Proteomes" id="UP000622580">
    <property type="component" value="Unassembled WGS sequence"/>
</dbReference>
<keyword evidence="1" id="KW-1133">Transmembrane helix</keyword>
<dbReference type="AlphaFoldDB" id="A0A941HWB1"/>
<organism evidence="2 4">
    <name type="scientific">Phenylobacterium glaciei</name>
    <dbReference type="NCBI Taxonomy" id="2803784"/>
    <lineage>
        <taxon>Bacteria</taxon>
        <taxon>Pseudomonadati</taxon>
        <taxon>Pseudomonadota</taxon>
        <taxon>Alphaproteobacteria</taxon>
        <taxon>Caulobacterales</taxon>
        <taxon>Caulobacteraceae</taxon>
        <taxon>Phenylobacterium</taxon>
    </lineage>
</organism>
<evidence type="ECO:0000256" key="1">
    <source>
        <dbReference type="SAM" id="Phobius"/>
    </source>
</evidence>
<evidence type="ECO:0000313" key="2">
    <source>
        <dbReference type="EMBL" id="MBR7620689.1"/>
    </source>
</evidence>
<gene>
    <name evidence="2" type="ORF">JKL49_14950</name>
    <name evidence="3" type="ORF">JKL49_21205</name>
</gene>
<dbReference type="RefSeq" id="WP_215341417.1">
    <property type="nucleotide sequence ID" value="NZ_JAGSGD010000001.1"/>
</dbReference>
<reference evidence="3" key="1">
    <citation type="submission" date="2021-01" db="EMBL/GenBank/DDBJ databases">
        <title>Genome sequence of Phenylobacterium sp. 20VBR1 isolated from a valley glaceir, Ny-Alesund, Svalbard.</title>
        <authorList>
            <person name="Thomas F.A."/>
            <person name="Krishnan K.P."/>
            <person name="Sinha R.K."/>
        </authorList>
    </citation>
    <scope>NUCLEOTIDE SEQUENCE</scope>
    <source>
        <strain evidence="3">20VBR1</strain>
    </source>
</reference>
<evidence type="ECO:0000313" key="3">
    <source>
        <dbReference type="EMBL" id="QQZ49472.1"/>
    </source>
</evidence>
<keyword evidence="1" id="KW-0472">Membrane</keyword>
<sequence length="59" mass="6539">MSEELKTGETAVRHHKNRHLYERFEGLLGVLMVAAIVVLAIGLIYGVVTTGDSTPAWMR</sequence>
<keyword evidence="4" id="KW-1185">Reference proteome</keyword>
<name>A0A941HWB1_9CAUL</name>
<accession>A0A941HWB1</accession>